<organism evidence="2 3">
    <name type="scientific">Ditylenchus destructor</name>
    <dbReference type="NCBI Taxonomy" id="166010"/>
    <lineage>
        <taxon>Eukaryota</taxon>
        <taxon>Metazoa</taxon>
        <taxon>Ecdysozoa</taxon>
        <taxon>Nematoda</taxon>
        <taxon>Chromadorea</taxon>
        <taxon>Rhabditida</taxon>
        <taxon>Tylenchina</taxon>
        <taxon>Tylenchomorpha</taxon>
        <taxon>Sphaerularioidea</taxon>
        <taxon>Anguinidae</taxon>
        <taxon>Anguininae</taxon>
        <taxon>Ditylenchus</taxon>
    </lineage>
</organism>
<keyword evidence="1" id="KW-1133">Transmembrane helix</keyword>
<feature type="transmembrane region" description="Helical" evidence="1">
    <location>
        <begin position="26"/>
        <end position="51"/>
    </location>
</feature>
<keyword evidence="1" id="KW-0472">Membrane</keyword>
<dbReference type="Pfam" id="PF10320">
    <property type="entry name" value="7TM_GPCR_Srsx"/>
    <property type="match status" value="1"/>
</dbReference>
<feature type="transmembrane region" description="Helical" evidence="1">
    <location>
        <begin position="63"/>
        <end position="83"/>
    </location>
</feature>
<dbReference type="InterPro" id="IPR019424">
    <property type="entry name" value="7TM_GPCR_Srsx"/>
</dbReference>
<dbReference type="SUPFAM" id="SSF81321">
    <property type="entry name" value="Family A G protein-coupled receptor-like"/>
    <property type="match status" value="1"/>
</dbReference>
<proteinExistence type="predicted"/>
<evidence type="ECO:0000313" key="3">
    <source>
        <dbReference type="Proteomes" id="UP001201812"/>
    </source>
</evidence>
<accession>A0AAD4MRX7</accession>
<dbReference type="EMBL" id="JAKKPZ010000169">
    <property type="protein sequence ID" value="KAI1699720.1"/>
    <property type="molecule type" value="Genomic_DNA"/>
</dbReference>
<protein>
    <submittedName>
        <fullName evidence="2">Serpentine type 7TM GPCR chemoreceptor srsx domain-containing protein</fullName>
    </submittedName>
</protein>
<keyword evidence="1" id="KW-0812">Transmembrane</keyword>
<comment type="caution">
    <text evidence="2">The sequence shown here is derived from an EMBL/GenBank/DDBJ whole genome shotgun (WGS) entry which is preliminary data.</text>
</comment>
<reference evidence="2" key="1">
    <citation type="submission" date="2022-01" db="EMBL/GenBank/DDBJ databases">
        <title>Genome Sequence Resource for Two Populations of Ditylenchus destructor, the Migratory Endoparasitic Phytonematode.</title>
        <authorList>
            <person name="Zhang H."/>
            <person name="Lin R."/>
            <person name="Xie B."/>
        </authorList>
    </citation>
    <scope>NUCLEOTIDE SEQUENCE</scope>
    <source>
        <strain evidence="2">BazhouSP</strain>
    </source>
</reference>
<keyword evidence="3" id="KW-1185">Reference proteome</keyword>
<dbReference type="Gene3D" id="1.20.1070.10">
    <property type="entry name" value="Rhodopsin 7-helix transmembrane proteins"/>
    <property type="match status" value="1"/>
</dbReference>
<dbReference type="Proteomes" id="UP001201812">
    <property type="component" value="Unassembled WGS sequence"/>
</dbReference>
<evidence type="ECO:0000256" key="1">
    <source>
        <dbReference type="SAM" id="Phobius"/>
    </source>
</evidence>
<dbReference type="AlphaFoldDB" id="A0AAD4MRX7"/>
<name>A0AAD4MRX7_9BILA</name>
<gene>
    <name evidence="2" type="ORF">DdX_17143</name>
</gene>
<feature type="transmembrane region" description="Helical" evidence="1">
    <location>
        <begin position="103"/>
        <end position="128"/>
    </location>
</feature>
<sequence length="173" mass="19189">MIHTVHIEDIRLNAVVKTRLRENSTFVLIACESLSNAILSYGACVMFVILVIGKNFIDERSCFYANAIGIVAYGYSSLILPLIALDRLLALLFPLWHSRIAKIMSVGFSALSLSYGLIIVYLCSSAVLTSNSRRSKDGFQREFPTQARKWPKGNFESPAVVVGRTIFVGMPKP</sequence>
<evidence type="ECO:0000313" key="2">
    <source>
        <dbReference type="EMBL" id="KAI1699720.1"/>
    </source>
</evidence>